<keyword evidence="3" id="KW-1185">Reference proteome</keyword>
<dbReference type="KEGG" id="hau:Haur_0526"/>
<sequence length="113" mass="12321">MLYTILTAIIAGLACAVLMVAIHGLLWHRHWRLSRPQAYTVGTACIGIVLTIWALLLNQPATIIGFWAIAGLAGSADLVAWWIRSRLQRIETEAEAAGFIRGQIVGLDNDGQN</sequence>
<protein>
    <recommendedName>
        <fullName evidence="4">Holin</fullName>
    </recommendedName>
</protein>
<reference evidence="2 3" key="1">
    <citation type="journal article" date="2011" name="Stand. Genomic Sci.">
        <title>Complete genome sequence of the filamentous gliding predatory bacterium Herpetosiphon aurantiacus type strain (114-95(T)).</title>
        <authorList>
            <person name="Kiss H."/>
            <person name="Nett M."/>
            <person name="Domin N."/>
            <person name="Martin K."/>
            <person name="Maresca J.A."/>
            <person name="Copeland A."/>
            <person name="Lapidus A."/>
            <person name="Lucas S."/>
            <person name="Berry K.W."/>
            <person name="Glavina Del Rio T."/>
            <person name="Dalin E."/>
            <person name="Tice H."/>
            <person name="Pitluck S."/>
            <person name="Richardson P."/>
            <person name="Bruce D."/>
            <person name="Goodwin L."/>
            <person name="Han C."/>
            <person name="Detter J.C."/>
            <person name="Schmutz J."/>
            <person name="Brettin T."/>
            <person name="Land M."/>
            <person name="Hauser L."/>
            <person name="Kyrpides N.C."/>
            <person name="Ivanova N."/>
            <person name="Goker M."/>
            <person name="Woyke T."/>
            <person name="Klenk H.P."/>
            <person name="Bryant D.A."/>
        </authorList>
    </citation>
    <scope>NUCLEOTIDE SEQUENCE [LARGE SCALE GENOMIC DNA]</scope>
    <source>
        <strain evidence="3">ATCC 23779 / DSM 785 / 114-95</strain>
    </source>
</reference>
<feature type="transmembrane region" description="Helical" evidence="1">
    <location>
        <begin position="63"/>
        <end position="83"/>
    </location>
</feature>
<keyword evidence="1" id="KW-1133">Transmembrane helix</keyword>
<keyword evidence="1" id="KW-0472">Membrane</keyword>
<proteinExistence type="predicted"/>
<dbReference type="HOGENOM" id="CLU_2130035_0_0_0"/>
<dbReference type="BioCyc" id="HAUR316274:GHYA-535-MONOMER"/>
<evidence type="ECO:0000256" key="1">
    <source>
        <dbReference type="SAM" id="Phobius"/>
    </source>
</evidence>
<dbReference type="InParanoid" id="A9AV96"/>
<dbReference type="EMBL" id="CP000875">
    <property type="protein sequence ID" value="ABX03174.1"/>
    <property type="molecule type" value="Genomic_DNA"/>
</dbReference>
<accession>A9AV96</accession>
<feature type="transmembrane region" description="Helical" evidence="1">
    <location>
        <begin position="6"/>
        <end position="26"/>
    </location>
</feature>
<name>A9AV96_HERA2</name>
<feature type="transmembrane region" description="Helical" evidence="1">
    <location>
        <begin position="38"/>
        <end position="57"/>
    </location>
</feature>
<organism evidence="2 3">
    <name type="scientific">Herpetosiphon aurantiacus (strain ATCC 23779 / DSM 785 / 114-95)</name>
    <dbReference type="NCBI Taxonomy" id="316274"/>
    <lineage>
        <taxon>Bacteria</taxon>
        <taxon>Bacillati</taxon>
        <taxon>Chloroflexota</taxon>
        <taxon>Chloroflexia</taxon>
        <taxon>Herpetosiphonales</taxon>
        <taxon>Herpetosiphonaceae</taxon>
        <taxon>Herpetosiphon</taxon>
    </lineage>
</organism>
<dbReference type="STRING" id="316274.Haur_0526"/>
<gene>
    <name evidence="2" type="ordered locus">Haur_0526</name>
</gene>
<evidence type="ECO:0000313" key="2">
    <source>
        <dbReference type="EMBL" id="ABX03174.1"/>
    </source>
</evidence>
<keyword evidence="1" id="KW-0812">Transmembrane</keyword>
<evidence type="ECO:0000313" key="3">
    <source>
        <dbReference type="Proteomes" id="UP000000787"/>
    </source>
</evidence>
<evidence type="ECO:0008006" key="4">
    <source>
        <dbReference type="Google" id="ProtNLM"/>
    </source>
</evidence>
<dbReference type="Proteomes" id="UP000000787">
    <property type="component" value="Chromosome"/>
</dbReference>
<dbReference type="AlphaFoldDB" id="A9AV96"/>